<dbReference type="EMBL" id="CP116805">
    <property type="protein sequence ID" value="WCL54029.1"/>
    <property type="molecule type" value="Genomic_DNA"/>
</dbReference>
<dbReference type="InterPro" id="IPR015813">
    <property type="entry name" value="Pyrv/PenolPyrv_kinase-like_dom"/>
</dbReference>
<keyword evidence="8" id="KW-0456">Lyase</keyword>
<dbReference type="AlphaFoldDB" id="A0AAF0BK97"/>
<comment type="similarity">
    <text evidence="2">Belongs to the HpcH/HpaI aldolase family.</text>
</comment>
<dbReference type="PIRSF" id="PIRSF015582">
    <property type="entry name" value="Cit_lyase_B"/>
    <property type="match status" value="1"/>
</dbReference>
<dbReference type="InterPro" id="IPR005000">
    <property type="entry name" value="Aldolase/citrate-lyase_domain"/>
</dbReference>
<reference evidence="8" key="1">
    <citation type="submission" date="2023-01" db="EMBL/GenBank/DDBJ databases">
        <title>The genome sequence of Kordiimonadaceae bacterium 6D33.</title>
        <authorList>
            <person name="Liu Y."/>
        </authorList>
    </citation>
    <scope>NUCLEOTIDE SEQUENCE</scope>
    <source>
        <strain evidence="8">6D33</strain>
    </source>
</reference>
<dbReference type="InterPro" id="IPR011206">
    <property type="entry name" value="Citrate_lyase_beta/mcl1/mcl2"/>
</dbReference>
<keyword evidence="9" id="KW-1185">Reference proteome</keyword>
<proteinExistence type="inferred from homology"/>
<evidence type="ECO:0000313" key="8">
    <source>
        <dbReference type="EMBL" id="WCL54029.1"/>
    </source>
</evidence>
<accession>A0AAF0BK97</accession>
<evidence type="ECO:0000256" key="1">
    <source>
        <dbReference type="ARBA" id="ARBA00001946"/>
    </source>
</evidence>
<protein>
    <submittedName>
        <fullName evidence="8">CoA ester lyase</fullName>
    </submittedName>
</protein>
<feature type="binding site" evidence="6">
    <location>
        <position position="153"/>
    </location>
    <ligand>
        <name>Mg(2+)</name>
        <dbReference type="ChEBI" id="CHEBI:18420"/>
    </ligand>
</feature>
<dbReference type="PANTHER" id="PTHR32308">
    <property type="entry name" value="LYASE BETA SUBUNIT, PUTATIVE (AFU_ORTHOLOGUE AFUA_4G13030)-RELATED"/>
    <property type="match status" value="1"/>
</dbReference>
<dbReference type="GO" id="GO:0016829">
    <property type="term" value="F:lyase activity"/>
    <property type="evidence" value="ECO:0007669"/>
    <property type="project" value="UniProtKB-KW"/>
</dbReference>
<evidence type="ECO:0000313" key="9">
    <source>
        <dbReference type="Proteomes" id="UP001217500"/>
    </source>
</evidence>
<dbReference type="InterPro" id="IPR040442">
    <property type="entry name" value="Pyrv_kinase-like_dom_sf"/>
</dbReference>
<gene>
    <name evidence="8" type="ORF">PH603_15935</name>
</gene>
<comment type="cofactor">
    <cofactor evidence="1">
        <name>Mg(2+)</name>
        <dbReference type="ChEBI" id="CHEBI:18420"/>
    </cofactor>
</comment>
<dbReference type="RefSeq" id="WP_289503748.1">
    <property type="nucleotide sequence ID" value="NZ_CP116805.1"/>
</dbReference>
<keyword evidence="4 6" id="KW-0460">Magnesium</keyword>
<feature type="domain" description="HpcH/HpaI aldolase/citrate lyase" evidence="7">
    <location>
        <begin position="12"/>
        <end position="221"/>
    </location>
</feature>
<evidence type="ECO:0000256" key="2">
    <source>
        <dbReference type="ARBA" id="ARBA00005568"/>
    </source>
</evidence>
<dbReference type="GO" id="GO:0000287">
    <property type="term" value="F:magnesium ion binding"/>
    <property type="evidence" value="ECO:0007669"/>
    <property type="project" value="TreeGrafter"/>
</dbReference>
<dbReference type="PANTHER" id="PTHR32308:SF10">
    <property type="entry name" value="CITRATE LYASE SUBUNIT BETA"/>
    <property type="match status" value="1"/>
</dbReference>
<evidence type="ECO:0000256" key="4">
    <source>
        <dbReference type="ARBA" id="ARBA00022842"/>
    </source>
</evidence>
<feature type="binding site" evidence="6">
    <location>
        <position position="126"/>
    </location>
    <ligand>
        <name>Mg(2+)</name>
        <dbReference type="ChEBI" id="CHEBI:18420"/>
    </ligand>
</feature>
<evidence type="ECO:0000259" key="7">
    <source>
        <dbReference type="Pfam" id="PF03328"/>
    </source>
</evidence>
<dbReference type="Gene3D" id="3.20.20.60">
    <property type="entry name" value="Phosphoenolpyruvate-binding domains"/>
    <property type="match status" value="1"/>
</dbReference>
<name>A0AAF0BK97_9PROT</name>
<evidence type="ECO:0000256" key="3">
    <source>
        <dbReference type="ARBA" id="ARBA00022723"/>
    </source>
</evidence>
<dbReference type="KEGG" id="gso:PH603_15935"/>
<keyword evidence="3 6" id="KW-0479">Metal-binding</keyword>
<evidence type="ECO:0000256" key="6">
    <source>
        <dbReference type="PIRSR" id="PIRSR015582-2"/>
    </source>
</evidence>
<dbReference type="SUPFAM" id="SSF51621">
    <property type="entry name" value="Phosphoenolpyruvate/pyruvate domain"/>
    <property type="match status" value="1"/>
</dbReference>
<feature type="binding site" evidence="5">
    <location>
        <position position="126"/>
    </location>
    <ligand>
        <name>substrate</name>
    </ligand>
</feature>
<sequence>MTPETRIPVAPLFMPASNARAIEKARGLSADAIILDLEDAVSPDAKAMARDQAVAAVREGGFGDRMVAIRINALDTPWGGEDLAAAIEAGVEHLVVPKVEAAAAMADLTVRLDVAQSPARVWAMIETPKGVLAAGAIAAASPRLAGLILGANDLVKELRARHVAGRAPLLYAMGQVVMAARAAGIGVIDAVYADFRDETGFSAECRQALEFGFDGKSLIHPAQIPLVLAAYAPSPEELQAAKELVEIFERASVEGKGVAVHNGRMIEALHVEEARRVLARGGLAGVTPR</sequence>
<feature type="binding site" evidence="5">
    <location>
        <position position="70"/>
    </location>
    <ligand>
        <name>substrate</name>
    </ligand>
</feature>
<evidence type="ECO:0000256" key="5">
    <source>
        <dbReference type="PIRSR" id="PIRSR015582-1"/>
    </source>
</evidence>
<dbReference type="Pfam" id="PF03328">
    <property type="entry name" value="HpcH_HpaI"/>
    <property type="match status" value="1"/>
</dbReference>
<dbReference type="Proteomes" id="UP001217500">
    <property type="component" value="Chromosome"/>
</dbReference>
<organism evidence="8 9">
    <name type="scientific">Gimibacter soli</name>
    <dbReference type="NCBI Taxonomy" id="3024400"/>
    <lineage>
        <taxon>Bacteria</taxon>
        <taxon>Pseudomonadati</taxon>
        <taxon>Pseudomonadota</taxon>
        <taxon>Alphaproteobacteria</taxon>
        <taxon>Kordiimonadales</taxon>
        <taxon>Temperatibacteraceae</taxon>
        <taxon>Gimibacter</taxon>
    </lineage>
</organism>
<dbReference type="GO" id="GO:0006107">
    <property type="term" value="P:oxaloacetate metabolic process"/>
    <property type="evidence" value="ECO:0007669"/>
    <property type="project" value="TreeGrafter"/>
</dbReference>